<dbReference type="PANTHER" id="PTHR35871">
    <property type="entry name" value="EXPRESSED PROTEIN"/>
    <property type="match status" value="1"/>
</dbReference>
<dbReference type="Proteomes" id="UP001219525">
    <property type="component" value="Unassembled WGS sequence"/>
</dbReference>
<evidence type="ECO:0008006" key="5">
    <source>
        <dbReference type="Google" id="ProtNLM"/>
    </source>
</evidence>
<name>A0AAD6V8J3_9AGAR</name>
<accession>A0AAD6V8J3</accession>
<proteinExistence type="predicted"/>
<feature type="compositionally biased region" description="Pro residues" evidence="1">
    <location>
        <begin position="38"/>
        <end position="49"/>
    </location>
</feature>
<comment type="caution">
    <text evidence="2">The sequence shown here is derived from an EMBL/GenBank/DDBJ whole genome shotgun (WGS) entry which is preliminary data.</text>
</comment>
<dbReference type="AlphaFoldDB" id="A0AAD6V8J3"/>
<gene>
    <name evidence="3" type="ORF">GGX14DRAFT_367159</name>
    <name evidence="2" type="ORF">GGX14DRAFT_367883</name>
</gene>
<feature type="compositionally biased region" description="Acidic residues" evidence="1">
    <location>
        <begin position="71"/>
        <end position="94"/>
    </location>
</feature>
<evidence type="ECO:0000313" key="2">
    <source>
        <dbReference type="EMBL" id="KAJ7205486.1"/>
    </source>
</evidence>
<protein>
    <recommendedName>
        <fullName evidence="5">DDE-1 domain-containing protein</fullName>
    </recommendedName>
</protein>
<evidence type="ECO:0000256" key="1">
    <source>
        <dbReference type="SAM" id="MobiDB-lite"/>
    </source>
</evidence>
<dbReference type="GO" id="GO:0003676">
    <property type="term" value="F:nucleic acid binding"/>
    <property type="evidence" value="ECO:0007669"/>
    <property type="project" value="InterPro"/>
</dbReference>
<evidence type="ECO:0000313" key="3">
    <source>
        <dbReference type="EMBL" id="KAJ7206634.1"/>
    </source>
</evidence>
<evidence type="ECO:0000313" key="4">
    <source>
        <dbReference type="Proteomes" id="UP001219525"/>
    </source>
</evidence>
<keyword evidence="4" id="KW-1185">Reference proteome</keyword>
<dbReference type="EMBL" id="JARJCW010000043">
    <property type="protein sequence ID" value="KAJ7205486.1"/>
    <property type="molecule type" value="Genomic_DNA"/>
</dbReference>
<dbReference type="EMBL" id="JARJCW010000039">
    <property type="protein sequence ID" value="KAJ7206634.1"/>
    <property type="molecule type" value="Genomic_DNA"/>
</dbReference>
<reference evidence="2" key="1">
    <citation type="submission" date="2023-03" db="EMBL/GenBank/DDBJ databases">
        <title>Massive genome expansion in bonnet fungi (Mycena s.s.) driven by repeated elements and novel gene families across ecological guilds.</title>
        <authorList>
            <consortium name="Lawrence Berkeley National Laboratory"/>
            <person name="Harder C.B."/>
            <person name="Miyauchi S."/>
            <person name="Viragh M."/>
            <person name="Kuo A."/>
            <person name="Thoen E."/>
            <person name="Andreopoulos B."/>
            <person name="Lu D."/>
            <person name="Skrede I."/>
            <person name="Drula E."/>
            <person name="Henrissat B."/>
            <person name="Morin E."/>
            <person name="Kohler A."/>
            <person name="Barry K."/>
            <person name="LaButti K."/>
            <person name="Morin E."/>
            <person name="Salamov A."/>
            <person name="Lipzen A."/>
            <person name="Mereny Z."/>
            <person name="Hegedus B."/>
            <person name="Baldrian P."/>
            <person name="Stursova M."/>
            <person name="Weitz H."/>
            <person name="Taylor A."/>
            <person name="Grigoriev I.V."/>
            <person name="Nagy L.G."/>
            <person name="Martin F."/>
            <person name="Kauserud H."/>
        </authorList>
    </citation>
    <scope>NUCLEOTIDE SEQUENCE</scope>
    <source>
        <strain evidence="2">9144</strain>
    </source>
</reference>
<feature type="region of interest" description="Disordered" evidence="1">
    <location>
        <begin position="1"/>
        <end position="133"/>
    </location>
</feature>
<organism evidence="2 4">
    <name type="scientific">Mycena pura</name>
    <dbReference type="NCBI Taxonomy" id="153505"/>
    <lineage>
        <taxon>Eukaryota</taxon>
        <taxon>Fungi</taxon>
        <taxon>Dikarya</taxon>
        <taxon>Basidiomycota</taxon>
        <taxon>Agaricomycotina</taxon>
        <taxon>Agaricomycetes</taxon>
        <taxon>Agaricomycetidae</taxon>
        <taxon>Agaricales</taxon>
        <taxon>Marasmiineae</taxon>
        <taxon>Mycenaceae</taxon>
        <taxon>Mycena</taxon>
    </lineage>
</organism>
<dbReference type="InterPro" id="IPR036397">
    <property type="entry name" value="RNaseH_sf"/>
</dbReference>
<dbReference type="Gene3D" id="3.30.420.10">
    <property type="entry name" value="Ribonuclease H-like superfamily/Ribonuclease H"/>
    <property type="match status" value="1"/>
</dbReference>
<sequence length="593" mass="66979">MSPCPLVFSDAETPWTPLSPDFWAGLGLQAPVFGQPVAAPPPVSPPQTPAVPHVPESTEEDKDVEGYASDIPEDGEDLFSDDEQANEWYDDDLFDAPRSPDVTADDPPAPPQESNLHPRPTDAIVDQPTRKRRRLAVPVRVEREKKQHTVQDQREAALEAVNKVLDSKKKTLELSGGHNGLLAVRLRAIQSCLRLMVAKNKMGMMEASKTAALAHGFSAAWGSRLIRRWTQEYVKNRAFPQSERGCHSKLKSIFDDPLVLDAVRMFIRSEKWSMDPAKLKRLMRGELDATTAKKYRGHLTTTEMPRGLLKHIEDVVLPQLQQKKTGKGFSLATMRRAHDGKRWSWVLNGEQPLLKKGAGQGHHTSQWINSVDGHMVEAGEGMDYGKNHEGWWNGEKFVEQIKSKFLPTFKARYPGAVAVVLVDNSQGHSAYPPDALRASVMKFRTGGKQPHMRDGWFVKDGRRVAQKMSFPANHRTASLRGKPKGMQQVLKERGLFRKGLINFIEYFWGAVKRYLREHCDYTFATLKENIPKAMASVSVELIRKWEHRAWRFIDAYSQGLGAKDAQAKVKEFSSRKYKSHRRIPERVAEAMDA</sequence>
<dbReference type="PANTHER" id="PTHR35871:SF1">
    <property type="entry name" value="CXC1-LIKE CYSTEINE CLUSTER ASSOCIATED WITH KDZ TRANSPOSASES DOMAIN-CONTAINING PROTEIN"/>
    <property type="match status" value="1"/>
</dbReference>